<dbReference type="PANTHER" id="PTHR35760">
    <property type="entry name" value="SI:CH211-22I13.2"/>
    <property type="match status" value="1"/>
</dbReference>
<gene>
    <name evidence="2" type="ORF">ACJIZ3_015931</name>
</gene>
<evidence type="ECO:0000313" key="2">
    <source>
        <dbReference type="EMBL" id="KAL3814663.1"/>
    </source>
</evidence>
<name>A0ABD3RP68_9LAMI</name>
<accession>A0ABD3RP68</accession>
<evidence type="ECO:0000313" key="3">
    <source>
        <dbReference type="Proteomes" id="UP001634393"/>
    </source>
</evidence>
<feature type="region of interest" description="Disordered" evidence="1">
    <location>
        <begin position="1"/>
        <end position="128"/>
    </location>
</feature>
<feature type="compositionally biased region" description="Basic residues" evidence="1">
    <location>
        <begin position="30"/>
        <end position="46"/>
    </location>
</feature>
<feature type="compositionally biased region" description="Basic and acidic residues" evidence="1">
    <location>
        <begin position="114"/>
        <end position="123"/>
    </location>
</feature>
<dbReference type="PANTHER" id="PTHR35760:SF1">
    <property type="entry name" value="SI:CH211-22I13.2"/>
    <property type="match status" value="1"/>
</dbReference>
<feature type="compositionally biased region" description="Basic residues" evidence="1">
    <location>
        <begin position="65"/>
        <end position="96"/>
    </location>
</feature>
<dbReference type="Proteomes" id="UP001634393">
    <property type="component" value="Unassembled WGS sequence"/>
</dbReference>
<evidence type="ECO:0000256" key="1">
    <source>
        <dbReference type="SAM" id="MobiDB-lite"/>
    </source>
</evidence>
<organism evidence="2 3">
    <name type="scientific">Penstemon smallii</name>
    <dbReference type="NCBI Taxonomy" id="265156"/>
    <lineage>
        <taxon>Eukaryota</taxon>
        <taxon>Viridiplantae</taxon>
        <taxon>Streptophyta</taxon>
        <taxon>Embryophyta</taxon>
        <taxon>Tracheophyta</taxon>
        <taxon>Spermatophyta</taxon>
        <taxon>Magnoliopsida</taxon>
        <taxon>eudicotyledons</taxon>
        <taxon>Gunneridae</taxon>
        <taxon>Pentapetalae</taxon>
        <taxon>asterids</taxon>
        <taxon>lamiids</taxon>
        <taxon>Lamiales</taxon>
        <taxon>Plantaginaceae</taxon>
        <taxon>Cheloneae</taxon>
        <taxon>Penstemon</taxon>
    </lineage>
</organism>
<feature type="compositionally biased region" description="Low complexity" evidence="1">
    <location>
        <begin position="47"/>
        <end position="56"/>
    </location>
</feature>
<comment type="caution">
    <text evidence="2">The sequence shown here is derived from an EMBL/GenBank/DDBJ whole genome shotgun (WGS) entry which is preliminary data.</text>
</comment>
<feature type="compositionally biased region" description="Low complexity" evidence="1">
    <location>
        <begin position="1"/>
        <end position="13"/>
    </location>
</feature>
<dbReference type="AlphaFoldDB" id="A0ABD3RP68"/>
<dbReference type="EMBL" id="JBJXBP010000008">
    <property type="protein sequence ID" value="KAL3814663.1"/>
    <property type="molecule type" value="Genomic_DNA"/>
</dbReference>
<sequence>MAASVSSPTASSDASRHHSRLKSDRDPNKVIKKSSSHSKRHRRHHSSSSSEDYSSSDSEHQISHQSKRHKQNDRSKKSKNKEKGKSHQHRRHKHKDKEKQQEKNSGPVQLSKLLGRDKGDSVRRSAVSGKKILLKLEKTKEDKLAENNHNELLKFLNASYD</sequence>
<reference evidence="2 3" key="1">
    <citation type="submission" date="2024-12" db="EMBL/GenBank/DDBJ databases">
        <title>The unique morphological basis and parallel evolutionary history of personate flowers in Penstemon.</title>
        <authorList>
            <person name="Depatie T.H."/>
            <person name="Wessinger C.A."/>
        </authorList>
    </citation>
    <scope>NUCLEOTIDE SEQUENCE [LARGE SCALE GENOMIC DNA]</scope>
    <source>
        <strain evidence="2">WTNN_2</strain>
        <tissue evidence="2">Leaf</tissue>
    </source>
</reference>
<protein>
    <submittedName>
        <fullName evidence="2">Uncharacterized protein</fullName>
    </submittedName>
</protein>
<proteinExistence type="predicted"/>
<keyword evidence="3" id="KW-1185">Reference proteome</keyword>